<evidence type="ECO:0000256" key="6">
    <source>
        <dbReference type="ARBA" id="ARBA00024036"/>
    </source>
</evidence>
<evidence type="ECO:0000256" key="2">
    <source>
        <dbReference type="ARBA" id="ARBA00022741"/>
    </source>
</evidence>
<evidence type="ECO:0000256" key="7">
    <source>
        <dbReference type="HAMAP-Rule" id="MF_02040"/>
    </source>
</evidence>
<dbReference type="GO" id="GO:0140663">
    <property type="term" value="F:ATP-dependent FeS chaperone activity"/>
    <property type="evidence" value="ECO:0007669"/>
    <property type="project" value="InterPro"/>
</dbReference>
<dbReference type="AlphaFoldDB" id="A0A2S0VSX3"/>
<dbReference type="GO" id="GO:0046872">
    <property type="term" value="F:metal ion binding"/>
    <property type="evidence" value="ECO:0007669"/>
    <property type="project" value="UniProtKB-KW"/>
</dbReference>
<dbReference type="Proteomes" id="UP000244441">
    <property type="component" value="Chromosome"/>
</dbReference>
<comment type="similarity">
    <text evidence="6 7">Belongs to the Mrp/NBP35 ATP-binding proteins family.</text>
</comment>
<dbReference type="PROSITE" id="PS01215">
    <property type="entry name" value="MRP"/>
    <property type="match status" value="1"/>
</dbReference>
<reference evidence="8 9" key="1">
    <citation type="submission" date="2018-01" db="EMBL/GenBank/DDBJ databases">
        <title>Genome sequence of a Cantenovulum-like bacteria.</title>
        <authorList>
            <person name="Tan W.R."/>
            <person name="Lau N.-S."/>
            <person name="Go F."/>
            <person name="Amirul A.-A.A."/>
        </authorList>
    </citation>
    <scope>NUCLEOTIDE SEQUENCE [LARGE SCALE GENOMIC DNA]</scope>
    <source>
        <strain evidence="8 9">CCB-QB4</strain>
    </source>
</reference>
<dbReference type="GO" id="GO:0051539">
    <property type="term" value="F:4 iron, 4 sulfur cluster binding"/>
    <property type="evidence" value="ECO:0007669"/>
    <property type="project" value="TreeGrafter"/>
</dbReference>
<keyword evidence="5 7" id="KW-0411">Iron-sulfur</keyword>
<dbReference type="EMBL" id="CP026604">
    <property type="protein sequence ID" value="AWB67315.1"/>
    <property type="molecule type" value="Genomic_DNA"/>
</dbReference>
<keyword evidence="4 7" id="KW-0408">Iron</keyword>
<evidence type="ECO:0000313" key="8">
    <source>
        <dbReference type="EMBL" id="AWB67315.1"/>
    </source>
</evidence>
<evidence type="ECO:0000256" key="1">
    <source>
        <dbReference type="ARBA" id="ARBA00022723"/>
    </source>
</evidence>
<protein>
    <recommendedName>
        <fullName evidence="7">Iron-sulfur cluster carrier protein</fullName>
    </recommendedName>
</protein>
<name>A0A2S0VSX3_9ALTE</name>
<dbReference type="PANTHER" id="PTHR42961">
    <property type="entry name" value="IRON-SULFUR PROTEIN NUBPL"/>
    <property type="match status" value="1"/>
</dbReference>
<accession>A0A2S0VSX3</accession>
<dbReference type="GO" id="GO:0005524">
    <property type="term" value="F:ATP binding"/>
    <property type="evidence" value="ECO:0007669"/>
    <property type="project" value="UniProtKB-UniRule"/>
</dbReference>
<keyword evidence="9" id="KW-1185">Reference proteome</keyword>
<comment type="subunit">
    <text evidence="7">Homodimer.</text>
</comment>
<dbReference type="HAMAP" id="MF_02040">
    <property type="entry name" value="Mrp_NBP35"/>
    <property type="match status" value="1"/>
</dbReference>
<comment type="function">
    <text evidence="7">Binds and transfers iron-sulfur (Fe-S) clusters to target apoproteins. Can hydrolyze ATP.</text>
</comment>
<feature type="binding site" evidence="7">
    <location>
        <begin position="74"/>
        <end position="81"/>
    </location>
    <ligand>
        <name>ATP</name>
        <dbReference type="ChEBI" id="CHEBI:30616"/>
    </ligand>
</feature>
<keyword evidence="7" id="KW-0378">Hydrolase</keyword>
<evidence type="ECO:0000313" key="9">
    <source>
        <dbReference type="Proteomes" id="UP000244441"/>
    </source>
</evidence>
<dbReference type="GO" id="GO:0016226">
    <property type="term" value="P:iron-sulfur cluster assembly"/>
    <property type="evidence" value="ECO:0007669"/>
    <property type="project" value="InterPro"/>
</dbReference>
<keyword evidence="3 7" id="KW-0067">ATP-binding</keyword>
<dbReference type="KEGG" id="cate:C2869_13075"/>
<dbReference type="InterPro" id="IPR044304">
    <property type="entry name" value="NUBPL-like"/>
</dbReference>
<proteinExistence type="inferred from homology"/>
<evidence type="ECO:0000256" key="4">
    <source>
        <dbReference type="ARBA" id="ARBA00023004"/>
    </source>
</evidence>
<dbReference type="Pfam" id="PF10609">
    <property type="entry name" value="ParA"/>
    <property type="match status" value="1"/>
</dbReference>
<dbReference type="OrthoDB" id="9809679at2"/>
<organism evidence="8 9">
    <name type="scientific">Saccharobesus litoralis</name>
    <dbReference type="NCBI Taxonomy" id="2172099"/>
    <lineage>
        <taxon>Bacteria</taxon>
        <taxon>Pseudomonadati</taxon>
        <taxon>Pseudomonadota</taxon>
        <taxon>Gammaproteobacteria</taxon>
        <taxon>Alteromonadales</taxon>
        <taxon>Alteromonadaceae</taxon>
        <taxon>Saccharobesus</taxon>
    </lineage>
</organism>
<dbReference type="InterPro" id="IPR033756">
    <property type="entry name" value="YlxH/NBP35"/>
</dbReference>
<keyword evidence="1 7" id="KW-0479">Metal-binding</keyword>
<dbReference type="SUPFAM" id="SSF52540">
    <property type="entry name" value="P-loop containing nucleoside triphosphate hydrolases"/>
    <property type="match status" value="1"/>
</dbReference>
<evidence type="ECO:0000256" key="3">
    <source>
        <dbReference type="ARBA" id="ARBA00022840"/>
    </source>
</evidence>
<dbReference type="Gene3D" id="3.40.50.300">
    <property type="entry name" value="P-loop containing nucleotide triphosphate hydrolases"/>
    <property type="match status" value="1"/>
</dbReference>
<evidence type="ECO:0000256" key="5">
    <source>
        <dbReference type="ARBA" id="ARBA00023014"/>
    </source>
</evidence>
<dbReference type="PANTHER" id="PTHR42961:SF2">
    <property type="entry name" value="IRON-SULFUR PROTEIN NUBPL"/>
    <property type="match status" value="1"/>
</dbReference>
<dbReference type="CDD" id="cd02037">
    <property type="entry name" value="Mrp_NBP35"/>
    <property type="match status" value="1"/>
</dbReference>
<dbReference type="InterPro" id="IPR019591">
    <property type="entry name" value="Mrp/NBP35_ATP-bd"/>
</dbReference>
<dbReference type="FunFam" id="3.40.50.300:FF:000418">
    <property type="entry name" value="Iron-sulfur cluster carrier protein"/>
    <property type="match status" value="1"/>
</dbReference>
<keyword evidence="2 7" id="KW-0547">Nucleotide-binding</keyword>
<dbReference type="InterPro" id="IPR027417">
    <property type="entry name" value="P-loop_NTPase"/>
</dbReference>
<dbReference type="InterPro" id="IPR000808">
    <property type="entry name" value="Mrp-like_CS"/>
</dbReference>
<sequence>MTKVMTDKLAEYFNTLDVPFSPSEFDFSQPVVASRIPLRQCLGDDWQWLPGSSLNSPVKTELASIKHIIAIASGKGGVGKSTTTVNVARALAAMGAKVGVLDADIYGPSVPLMLNRSGQQPATHDGKIMQPIESVEGIKANSIGFLVADTDAAVWRGPMASKAFMQLFNETQWGELDYLLIDLPPGTGDIQLTLAQNIPLSGAVIVSTPQDIALIDAQKAHKMFDKVNIDSLGLIENMSIFVCGECGHESALFGHEGAKQYAQASSIPYLGALPLSVDIRQYMDDSEEQSLTQKNFSHFYEAVALRLAIQLSGKAKQNYDKQQLQIPIQQLQ</sequence>
<dbReference type="GO" id="GO:0016887">
    <property type="term" value="F:ATP hydrolysis activity"/>
    <property type="evidence" value="ECO:0007669"/>
    <property type="project" value="UniProtKB-UniRule"/>
</dbReference>
<gene>
    <name evidence="8" type="ORF">C2869_13075</name>
</gene>